<evidence type="ECO:0000313" key="5">
    <source>
        <dbReference type="Proteomes" id="UP001596147"/>
    </source>
</evidence>
<evidence type="ECO:0000313" key="4">
    <source>
        <dbReference type="EMBL" id="MFC5463457.1"/>
    </source>
</evidence>
<evidence type="ECO:0000256" key="3">
    <source>
        <dbReference type="SAM" id="SignalP"/>
    </source>
</evidence>
<comment type="caution">
    <text evidence="4">The sequence shown here is derived from an EMBL/GenBank/DDBJ whole genome shotgun (WGS) entry which is preliminary data.</text>
</comment>
<keyword evidence="1 3" id="KW-0732">Signal</keyword>
<organism evidence="4 5">
    <name type="scientific">Lederbergia graminis</name>
    <dbReference type="NCBI Taxonomy" id="735518"/>
    <lineage>
        <taxon>Bacteria</taxon>
        <taxon>Bacillati</taxon>
        <taxon>Bacillota</taxon>
        <taxon>Bacilli</taxon>
        <taxon>Bacillales</taxon>
        <taxon>Bacillaceae</taxon>
        <taxon>Lederbergia</taxon>
    </lineage>
</organism>
<evidence type="ECO:0000256" key="2">
    <source>
        <dbReference type="SAM" id="MobiDB-lite"/>
    </source>
</evidence>
<dbReference type="Proteomes" id="UP001596147">
    <property type="component" value="Unassembled WGS sequence"/>
</dbReference>
<dbReference type="EMBL" id="JBHSMC010000001">
    <property type="protein sequence ID" value="MFC5463457.1"/>
    <property type="molecule type" value="Genomic_DNA"/>
</dbReference>
<accession>A0ABW0LER5</accession>
<dbReference type="PROSITE" id="PS51257">
    <property type="entry name" value="PROKAR_LIPOPROTEIN"/>
    <property type="match status" value="1"/>
</dbReference>
<dbReference type="Gene3D" id="2.60.40.1240">
    <property type="match status" value="1"/>
</dbReference>
<proteinExistence type="predicted"/>
<feature type="compositionally biased region" description="Basic and acidic residues" evidence="2">
    <location>
        <begin position="24"/>
        <end position="43"/>
    </location>
</feature>
<dbReference type="InterPro" id="IPR029050">
    <property type="entry name" value="Immunoprotect_excell_Ig-like"/>
</dbReference>
<gene>
    <name evidence="4" type="ORF">ACFPM4_01680</name>
</gene>
<evidence type="ECO:0008006" key="6">
    <source>
        <dbReference type="Google" id="ProtNLM"/>
    </source>
</evidence>
<evidence type="ECO:0000256" key="1">
    <source>
        <dbReference type="ARBA" id="ARBA00022729"/>
    </source>
</evidence>
<feature type="signal peptide" evidence="3">
    <location>
        <begin position="1"/>
        <end position="22"/>
    </location>
</feature>
<name>A0ABW0LER5_9BACI</name>
<dbReference type="RefSeq" id="WP_382346962.1">
    <property type="nucleotide sequence ID" value="NZ_JBHSMC010000001.1"/>
</dbReference>
<protein>
    <recommendedName>
        <fullName evidence="6">DUF4352 domain-containing protein</fullName>
    </recommendedName>
</protein>
<sequence length="290" mass="33456">MKKFFSILVLFALMLFGCSSDASNDSKGKDNTEVQEKENEVAQEKNTFIDGQEGQQTQEIKIGESAYFLYPESKVTKERKVEFIIHGIDYIKEHGAMRIEDNEKYDYLIVDLEVKNAGENNVGTIIYPNIHYYNVSGQERNIKTIDYPRSKYYFKQVDLIPGGNTRGLAVFRLPEGEEIAGIVIDTWMGTSYYSDRPFSLDMSNVDKVATESATHSPEELELVREEFIKDRFGDYDGTEVKGNRLPLSRHDLVNYNLTFEPEDTDYDAIYYSEFKRDENNRIIGVQLTKQ</sequence>
<reference evidence="5" key="1">
    <citation type="journal article" date="2019" name="Int. J. Syst. Evol. Microbiol.">
        <title>The Global Catalogue of Microorganisms (GCM) 10K type strain sequencing project: providing services to taxonomists for standard genome sequencing and annotation.</title>
        <authorList>
            <consortium name="The Broad Institute Genomics Platform"/>
            <consortium name="The Broad Institute Genome Sequencing Center for Infectious Disease"/>
            <person name="Wu L."/>
            <person name="Ma J."/>
        </authorList>
    </citation>
    <scope>NUCLEOTIDE SEQUENCE [LARGE SCALE GENOMIC DNA]</scope>
    <source>
        <strain evidence="5">CGMCC 1.12237</strain>
    </source>
</reference>
<feature type="region of interest" description="Disordered" evidence="2">
    <location>
        <begin position="23"/>
        <end position="50"/>
    </location>
</feature>
<feature type="chain" id="PRO_5046085610" description="DUF4352 domain-containing protein" evidence="3">
    <location>
        <begin position="23"/>
        <end position="290"/>
    </location>
</feature>
<keyword evidence="5" id="KW-1185">Reference proteome</keyword>